<keyword evidence="3 4" id="KW-0732">Signal</keyword>
<dbReference type="Gene3D" id="3.90.76.10">
    <property type="entry name" value="Dipeptide-binding Protein, Domain 1"/>
    <property type="match status" value="1"/>
</dbReference>
<evidence type="ECO:0000313" key="7">
    <source>
        <dbReference type="Proteomes" id="UP001230289"/>
    </source>
</evidence>
<protein>
    <submittedName>
        <fullName evidence="6">ABC transporter substrate-binding protein</fullName>
    </submittedName>
</protein>
<reference evidence="6 7" key="1">
    <citation type="submission" date="2023-08" db="EMBL/GenBank/DDBJ databases">
        <title>Microbacterium sp. nov., isolated from a waste landfill.</title>
        <authorList>
            <person name="Wen W."/>
        </authorList>
    </citation>
    <scope>NUCLEOTIDE SEQUENCE [LARGE SCALE GENOMIC DNA]</scope>
    <source>
        <strain evidence="6 7">ASV81</strain>
    </source>
</reference>
<dbReference type="InterPro" id="IPR039424">
    <property type="entry name" value="SBP_5"/>
</dbReference>
<dbReference type="Gene3D" id="3.40.190.10">
    <property type="entry name" value="Periplasmic binding protein-like II"/>
    <property type="match status" value="1"/>
</dbReference>
<feature type="signal peptide" evidence="4">
    <location>
        <begin position="1"/>
        <end position="20"/>
    </location>
</feature>
<accession>A0ABU0XIL0</accession>
<dbReference type="Gene3D" id="3.10.105.10">
    <property type="entry name" value="Dipeptide-binding Protein, Domain 3"/>
    <property type="match status" value="1"/>
</dbReference>
<dbReference type="RefSeq" id="WP_308489925.1">
    <property type="nucleotide sequence ID" value="NZ_JAVFCB010000008.1"/>
</dbReference>
<evidence type="ECO:0000256" key="1">
    <source>
        <dbReference type="ARBA" id="ARBA00005695"/>
    </source>
</evidence>
<evidence type="ECO:0000256" key="4">
    <source>
        <dbReference type="SAM" id="SignalP"/>
    </source>
</evidence>
<keyword evidence="2" id="KW-0813">Transport</keyword>
<dbReference type="Proteomes" id="UP001230289">
    <property type="component" value="Unassembled WGS sequence"/>
</dbReference>
<comment type="caution">
    <text evidence="6">The sequence shown here is derived from an EMBL/GenBank/DDBJ whole genome shotgun (WGS) entry which is preliminary data.</text>
</comment>
<dbReference type="PIRSF" id="PIRSF002741">
    <property type="entry name" value="MppA"/>
    <property type="match status" value="1"/>
</dbReference>
<dbReference type="PANTHER" id="PTHR30290:SF9">
    <property type="entry name" value="OLIGOPEPTIDE-BINDING PROTEIN APPA"/>
    <property type="match status" value="1"/>
</dbReference>
<organism evidence="6 7">
    <name type="scientific">Microbacterium capsulatum</name>
    <dbReference type="NCBI Taxonomy" id="3041921"/>
    <lineage>
        <taxon>Bacteria</taxon>
        <taxon>Bacillati</taxon>
        <taxon>Actinomycetota</taxon>
        <taxon>Actinomycetes</taxon>
        <taxon>Micrococcales</taxon>
        <taxon>Microbacteriaceae</taxon>
        <taxon>Microbacterium</taxon>
    </lineage>
</organism>
<dbReference type="EMBL" id="JAVFCB010000008">
    <property type="protein sequence ID" value="MDQ4214975.1"/>
    <property type="molecule type" value="Genomic_DNA"/>
</dbReference>
<dbReference type="InterPro" id="IPR000914">
    <property type="entry name" value="SBP_5_dom"/>
</dbReference>
<name>A0ABU0XIL0_9MICO</name>
<dbReference type="PROSITE" id="PS51257">
    <property type="entry name" value="PROKAR_LIPOPROTEIN"/>
    <property type="match status" value="1"/>
</dbReference>
<comment type="similarity">
    <text evidence="1">Belongs to the bacterial solute-binding protein 5 family.</text>
</comment>
<dbReference type="SUPFAM" id="SSF53850">
    <property type="entry name" value="Periplasmic binding protein-like II"/>
    <property type="match status" value="1"/>
</dbReference>
<evidence type="ECO:0000313" key="6">
    <source>
        <dbReference type="EMBL" id="MDQ4214975.1"/>
    </source>
</evidence>
<evidence type="ECO:0000256" key="3">
    <source>
        <dbReference type="ARBA" id="ARBA00022729"/>
    </source>
</evidence>
<keyword evidence="7" id="KW-1185">Reference proteome</keyword>
<evidence type="ECO:0000256" key="2">
    <source>
        <dbReference type="ARBA" id="ARBA00022448"/>
    </source>
</evidence>
<feature type="domain" description="Solute-binding protein family 5" evidence="5">
    <location>
        <begin position="83"/>
        <end position="435"/>
    </location>
</feature>
<dbReference type="Pfam" id="PF00496">
    <property type="entry name" value="SBP_bac_5"/>
    <property type="match status" value="1"/>
</dbReference>
<gene>
    <name evidence="6" type="ORF">RBR11_13720</name>
</gene>
<evidence type="ECO:0000259" key="5">
    <source>
        <dbReference type="Pfam" id="PF00496"/>
    </source>
</evidence>
<sequence length="518" mass="57217">MTKKRVAAVGALAAAALLLAGCVPGTGSAPKADSSAASTKDTLVWAQTVDPRNLDPQNAVQTSADRVNRNIYDRLFTRDASMKIVPQLVKDYKQVDDTTWNFTLRQDVKFQDGSKLTAKDAVFTIHRLKDPSLLEARWYQQILEATQTGEYSFQLKTDGPMPTLMAVLAKSGADIVPADFIEKNGIEAFIKAPFGSGPYKFTEWKRDDRVILDRNDGYWGGKPKWKHVEVRTIPENSTRVSELLTGGVDIATDVPVIDWKRVNGDKTRMSIGETSRVMLLVLRLNSEYATKDPRVREAIDLAIDKKSIVKTLFNGEATPTRTRAPKAVFGGDPKMYDTSVYDPKKAKELVDKVKADGGDVSLHYSASRGTYPMDAELAEMVNAMLTKAGFKVDLEILEGGAFGDIYSKYTNKAVYQVAFSDALLDASYSLQGFATTLGMPRMGYSNATVDDLLSKANRTMDQNERKKDYAQVQEIIAEKDRPLISLYAQPSAYGTSKSVKFTPRADDAFVFDDVTPAK</sequence>
<feature type="chain" id="PRO_5046787189" evidence="4">
    <location>
        <begin position="21"/>
        <end position="518"/>
    </location>
</feature>
<dbReference type="InterPro" id="IPR030678">
    <property type="entry name" value="Peptide/Ni-bd"/>
</dbReference>
<proteinExistence type="inferred from homology"/>
<dbReference type="PANTHER" id="PTHR30290">
    <property type="entry name" value="PERIPLASMIC BINDING COMPONENT OF ABC TRANSPORTER"/>
    <property type="match status" value="1"/>
</dbReference>